<dbReference type="EMBL" id="JAMYEC010000001">
    <property type="protein sequence ID" value="MDX2333567.1"/>
    <property type="molecule type" value="Genomic_DNA"/>
</dbReference>
<dbReference type="Proteomes" id="UP001272940">
    <property type="component" value="Unassembled WGS sequence"/>
</dbReference>
<sequence length="116" mass="11772">MEAFGARAGDVCANPDLSDEEKGVRIARLWAGYAPNLSAFGAVSRQTSTVETIVSGGLTGAEASGGIGIARNSAWTSGDPEAVVGTTLPVDYALSEATDALRDAVTAVAAARTRFP</sequence>
<comment type="caution">
    <text evidence="1">The sequence shown here is derived from an EMBL/GenBank/DDBJ whole genome shotgun (WGS) entry which is preliminary data.</text>
</comment>
<evidence type="ECO:0000313" key="1">
    <source>
        <dbReference type="EMBL" id="MDX2333567.1"/>
    </source>
</evidence>
<proteinExistence type="predicted"/>
<keyword evidence="2" id="KW-1185">Reference proteome</keyword>
<accession>A0ABU4KKN9</accession>
<dbReference type="GeneID" id="84662870"/>
<evidence type="ECO:0000313" key="2">
    <source>
        <dbReference type="Proteomes" id="UP001272940"/>
    </source>
</evidence>
<reference evidence="1 2" key="1">
    <citation type="journal article" date="2023" name="FEMS Microbes">
        <title>Whole genomes of deep-sea sponge-associated bacteria exhibit high novel natural product potential.</title>
        <authorList>
            <person name="Hesketh-Best P.J."/>
            <person name="January G.G."/>
            <person name="Koch M.J."/>
            <person name="Warburton P.J."/>
            <person name="Howell K.L."/>
            <person name="Upton M."/>
        </authorList>
    </citation>
    <scope>NUCLEOTIDE SEQUENCE [LARGE SCALE GENOMIC DNA]</scope>
    <source>
        <strain evidence="1 2">PC206-O</strain>
    </source>
</reference>
<organism evidence="1 2">
    <name type="scientific">Brevundimonas vesicularis</name>
    <name type="common">Pseudomonas vesicularis</name>
    <dbReference type="NCBI Taxonomy" id="41276"/>
    <lineage>
        <taxon>Bacteria</taxon>
        <taxon>Pseudomonadati</taxon>
        <taxon>Pseudomonadota</taxon>
        <taxon>Alphaproteobacteria</taxon>
        <taxon>Caulobacterales</taxon>
        <taxon>Caulobacteraceae</taxon>
        <taxon>Brevundimonas</taxon>
    </lineage>
</organism>
<dbReference type="RefSeq" id="WP_066626029.1">
    <property type="nucleotide sequence ID" value="NZ_CP022048.2"/>
</dbReference>
<gene>
    <name evidence="1" type="ORF">NJD11_01250</name>
</gene>
<protein>
    <submittedName>
        <fullName evidence="1">Uncharacterized protein</fullName>
    </submittedName>
</protein>
<name>A0ABU4KKN9_BREVE</name>